<dbReference type="PANTHER" id="PTHR45947">
    <property type="entry name" value="SULFOQUINOVOSYL TRANSFERASE SQD2"/>
    <property type="match status" value="1"/>
</dbReference>
<evidence type="ECO:0000259" key="1">
    <source>
        <dbReference type="Pfam" id="PF13439"/>
    </source>
</evidence>
<dbReference type="PANTHER" id="PTHR45947:SF3">
    <property type="entry name" value="SULFOQUINOVOSYL TRANSFERASE SQD2"/>
    <property type="match status" value="1"/>
</dbReference>
<dbReference type="SUPFAM" id="SSF53756">
    <property type="entry name" value="UDP-Glycosyltransferase/glycogen phosphorylase"/>
    <property type="match status" value="1"/>
</dbReference>
<evidence type="ECO:0000313" key="2">
    <source>
        <dbReference type="EMBL" id="PJF34371.1"/>
    </source>
</evidence>
<dbReference type="Pfam" id="PF13439">
    <property type="entry name" value="Glyco_transf_4"/>
    <property type="match status" value="1"/>
</dbReference>
<reference evidence="2 3" key="1">
    <citation type="submission" date="2017-11" db="EMBL/GenBank/DDBJ databases">
        <title>Evolution of Phototrophy in the Chloroflexi Phylum Driven by Horizontal Gene Transfer.</title>
        <authorList>
            <person name="Ward L.M."/>
            <person name="Hemp J."/>
            <person name="Shih P.M."/>
            <person name="Mcglynn S.E."/>
            <person name="Fischer W."/>
        </authorList>
    </citation>
    <scope>NUCLEOTIDE SEQUENCE [LARGE SCALE GENOMIC DNA]</scope>
    <source>
        <strain evidence="2">JP3_13</strain>
    </source>
</reference>
<dbReference type="Pfam" id="PF13692">
    <property type="entry name" value="Glyco_trans_1_4"/>
    <property type="match status" value="1"/>
</dbReference>
<dbReference type="AlphaFoldDB" id="A0A2M8P9Z2"/>
<dbReference type="InterPro" id="IPR028098">
    <property type="entry name" value="Glyco_trans_4-like_N"/>
</dbReference>
<accession>A0A2M8P9Z2</accession>
<feature type="non-terminal residue" evidence="2">
    <location>
        <position position="271"/>
    </location>
</feature>
<dbReference type="Gene3D" id="3.40.50.2000">
    <property type="entry name" value="Glycogen Phosphorylase B"/>
    <property type="match status" value="2"/>
</dbReference>
<dbReference type="EMBL" id="PGTM01000433">
    <property type="protein sequence ID" value="PJF34371.1"/>
    <property type="molecule type" value="Genomic_DNA"/>
</dbReference>
<protein>
    <recommendedName>
        <fullName evidence="1">Glycosyltransferase subfamily 4-like N-terminal domain-containing protein</fullName>
    </recommendedName>
</protein>
<proteinExistence type="predicted"/>
<evidence type="ECO:0000313" key="3">
    <source>
        <dbReference type="Proteomes" id="UP000229681"/>
    </source>
</evidence>
<gene>
    <name evidence="2" type="ORF">CUN49_16005</name>
</gene>
<sequence>MNVLHITPYYAPAWALGGVVRAVNGLAVAQVKRGDCVHVLTTDIADLNGGRIAVLEEVREGVHVQRAPNRFPRLRARYNLSTPKNFHALLQAALPRAQIVHLHEFRTLEALLTLRAKPSAPIVFSLQGTLTRQTGRSAFKQLWDWLFGRYTARHTTGIAAVAEFERSEVAAYWQRFGLPAPLTHVIPNAVSEDIWAGLAQPHLSDEIAALRRRYNLGDSTIVLFFGRLHERKGLQYLIPAFARAVQHGADAHLLIVGADAGMLSQVQRLIA</sequence>
<organism evidence="2 3">
    <name type="scientific">Candidatus Thermofonsia Clade 1 bacterium</name>
    <dbReference type="NCBI Taxonomy" id="2364210"/>
    <lineage>
        <taxon>Bacteria</taxon>
        <taxon>Bacillati</taxon>
        <taxon>Chloroflexota</taxon>
        <taxon>Candidatus Thermofontia</taxon>
        <taxon>Candidatus Thermofonsia Clade 1</taxon>
    </lineage>
</organism>
<name>A0A2M8P9Z2_9CHLR</name>
<comment type="caution">
    <text evidence="2">The sequence shown here is derived from an EMBL/GenBank/DDBJ whole genome shotgun (WGS) entry which is preliminary data.</text>
</comment>
<dbReference type="InterPro" id="IPR050194">
    <property type="entry name" value="Glycosyltransferase_grp1"/>
</dbReference>
<dbReference type="GO" id="GO:0016757">
    <property type="term" value="F:glycosyltransferase activity"/>
    <property type="evidence" value="ECO:0007669"/>
    <property type="project" value="TreeGrafter"/>
</dbReference>
<dbReference type="Proteomes" id="UP000229681">
    <property type="component" value="Unassembled WGS sequence"/>
</dbReference>
<feature type="domain" description="Glycosyltransferase subfamily 4-like N-terminal" evidence="1">
    <location>
        <begin position="17"/>
        <end position="192"/>
    </location>
</feature>